<dbReference type="AlphaFoldDB" id="A0A848KT62"/>
<dbReference type="InterPro" id="IPR029045">
    <property type="entry name" value="ClpP/crotonase-like_dom_sf"/>
</dbReference>
<feature type="domain" description="SnoaL-like" evidence="2">
    <location>
        <begin position="13"/>
        <end position="120"/>
    </location>
</feature>
<dbReference type="RefSeq" id="WP_170193962.1">
    <property type="nucleotide sequence ID" value="NZ_JABBNB010000008.1"/>
</dbReference>
<dbReference type="InterPro" id="IPR014748">
    <property type="entry name" value="Enoyl-CoA_hydra_C"/>
</dbReference>
<reference evidence="3 4" key="1">
    <citation type="submission" date="2020-04" db="EMBL/GenBank/DDBJ databases">
        <title>Gordonia sp. nov. TBRC 11910.</title>
        <authorList>
            <person name="Suriyachadkun C."/>
        </authorList>
    </citation>
    <scope>NUCLEOTIDE SEQUENCE [LARGE SCALE GENOMIC DNA]</scope>
    <source>
        <strain evidence="3 4">TBRC 11910</strain>
    </source>
</reference>
<evidence type="ECO:0000313" key="4">
    <source>
        <dbReference type="Proteomes" id="UP000550729"/>
    </source>
</evidence>
<dbReference type="Gene3D" id="3.90.226.10">
    <property type="entry name" value="2-enoyl-CoA Hydratase, Chain A, domain 1"/>
    <property type="match status" value="1"/>
</dbReference>
<dbReference type="CDD" id="cd06558">
    <property type="entry name" value="crotonase-like"/>
    <property type="match status" value="1"/>
</dbReference>
<evidence type="ECO:0000259" key="2">
    <source>
        <dbReference type="Pfam" id="PF12680"/>
    </source>
</evidence>
<dbReference type="PANTHER" id="PTHR43459">
    <property type="entry name" value="ENOYL-COA HYDRATASE"/>
    <property type="match status" value="1"/>
</dbReference>
<organism evidence="3 4">
    <name type="scientific">Gordonia asplenii</name>
    <dbReference type="NCBI Taxonomy" id="2725283"/>
    <lineage>
        <taxon>Bacteria</taxon>
        <taxon>Bacillati</taxon>
        <taxon>Actinomycetota</taxon>
        <taxon>Actinomycetes</taxon>
        <taxon>Mycobacteriales</taxon>
        <taxon>Gordoniaceae</taxon>
        <taxon>Gordonia</taxon>
    </lineage>
</organism>
<dbReference type="SUPFAM" id="SSF54427">
    <property type="entry name" value="NTF2-like"/>
    <property type="match status" value="1"/>
</dbReference>
<dbReference type="Pfam" id="PF00378">
    <property type="entry name" value="ECH_1"/>
    <property type="match status" value="1"/>
</dbReference>
<name>A0A848KT62_9ACTN</name>
<protein>
    <submittedName>
        <fullName evidence="3">SnoaL-like domain-containing protein</fullName>
    </submittedName>
</protein>
<evidence type="ECO:0000256" key="1">
    <source>
        <dbReference type="ARBA" id="ARBA00005254"/>
    </source>
</evidence>
<dbReference type="EMBL" id="JABBNB010000008">
    <property type="protein sequence ID" value="NMO01452.1"/>
    <property type="molecule type" value="Genomic_DNA"/>
</dbReference>
<dbReference type="Proteomes" id="UP000550729">
    <property type="component" value="Unassembled WGS sequence"/>
</dbReference>
<dbReference type="Pfam" id="PF12680">
    <property type="entry name" value="SnoaL_2"/>
    <property type="match status" value="1"/>
</dbReference>
<dbReference type="InterPro" id="IPR037401">
    <property type="entry name" value="SnoaL-like"/>
</dbReference>
<dbReference type="GO" id="GO:0003824">
    <property type="term" value="F:catalytic activity"/>
    <property type="evidence" value="ECO:0007669"/>
    <property type="project" value="UniProtKB-ARBA"/>
</dbReference>
<proteinExistence type="inferred from homology"/>
<dbReference type="InterPro" id="IPR032710">
    <property type="entry name" value="NTF2-like_dom_sf"/>
</dbReference>
<evidence type="ECO:0000313" key="3">
    <source>
        <dbReference type="EMBL" id="NMO01452.1"/>
    </source>
</evidence>
<dbReference type="SUPFAM" id="SSF52096">
    <property type="entry name" value="ClpP/crotonase"/>
    <property type="match status" value="1"/>
</dbReference>
<dbReference type="Gene3D" id="3.10.450.50">
    <property type="match status" value="1"/>
</dbReference>
<comment type="similarity">
    <text evidence="1">Belongs to the enoyl-CoA hydratase/isomerase family.</text>
</comment>
<comment type="caution">
    <text evidence="3">The sequence shown here is derived from an EMBL/GenBank/DDBJ whole genome shotgun (WGS) entry which is preliminary data.</text>
</comment>
<dbReference type="PANTHER" id="PTHR43459:SF1">
    <property type="entry name" value="EG:BACN32G11.4 PROTEIN"/>
    <property type="match status" value="1"/>
</dbReference>
<dbReference type="Gene3D" id="1.10.12.10">
    <property type="entry name" value="Lyase 2-enoyl-coa Hydratase, Chain A, domain 2"/>
    <property type="match status" value="1"/>
</dbReference>
<keyword evidence="4" id="KW-1185">Reference proteome</keyword>
<sequence length="413" mass="44165">MIETLSPAAKVADELYRVLAAGDAEAVTRLLTADFVGETTTGLPLGLGGTYRGAESMIREFWWRLGKTFRVAAQPESFDALPGDRLQVAGVYRGVCRATGRSVDARFIHVLTFADGRIAKLIQLTDTEPWHAALAGADRLNVPASSGPAVTDLQTIDYSVRDNVAQVILNRPDHRNAIDLRMGEETLTVARAIAADPAVRAVLIAGNGPALTVGGDIEYFTSAQPGAFGALAARMTDPFHEAFRILERIDAPIVTAAHGSAAGGGLGFVYAADITVAAEGTVFSTAFSGIGLSGDGGGTWHLPRLVGEARARRMYLENLRIDAAQALEWGLISEVVPAAELRTHALAKAHRLAAGPTKAFGRQRRLLRETWHNSLSDQLRAESEGVEFTGSTRDAQQAIAAFLDKQRPEFEGR</sequence>
<accession>A0A848KT62</accession>
<dbReference type="InterPro" id="IPR001753">
    <property type="entry name" value="Enoyl-CoA_hydra/iso"/>
</dbReference>
<gene>
    <name evidence="3" type="ORF">HH308_09510</name>
</gene>